<evidence type="ECO:0000259" key="1">
    <source>
        <dbReference type="Pfam" id="PF13472"/>
    </source>
</evidence>
<feature type="domain" description="SGNH hydrolase-type esterase" evidence="1">
    <location>
        <begin position="179"/>
        <end position="366"/>
    </location>
</feature>
<dbReference type="Proteomes" id="UP000644020">
    <property type="component" value="Unassembled WGS sequence"/>
</dbReference>
<protein>
    <submittedName>
        <fullName evidence="3">Lipase</fullName>
    </submittedName>
</protein>
<keyword evidence="4" id="KW-1185">Reference proteome</keyword>
<dbReference type="SUPFAM" id="SSF52266">
    <property type="entry name" value="SGNH hydrolase"/>
    <property type="match status" value="1"/>
</dbReference>
<organism evidence="3 4">
    <name type="scientific">Streptomyces termitum</name>
    <dbReference type="NCBI Taxonomy" id="67368"/>
    <lineage>
        <taxon>Bacteria</taxon>
        <taxon>Bacillati</taxon>
        <taxon>Actinomycetota</taxon>
        <taxon>Actinomycetes</taxon>
        <taxon>Kitasatosporales</taxon>
        <taxon>Streptomycetaceae</taxon>
        <taxon>Streptomyces</taxon>
    </lineage>
</organism>
<evidence type="ECO:0000313" key="4">
    <source>
        <dbReference type="Proteomes" id="UP000644020"/>
    </source>
</evidence>
<dbReference type="Gene3D" id="2.60.120.260">
    <property type="entry name" value="Galactose-binding domain-like"/>
    <property type="match status" value="1"/>
</dbReference>
<dbReference type="InterPro" id="IPR013830">
    <property type="entry name" value="SGNH_hydro"/>
</dbReference>
<proteinExistence type="predicted"/>
<reference evidence="3" key="1">
    <citation type="journal article" date="2014" name="Int. J. Syst. Evol. Microbiol.">
        <title>Complete genome sequence of Corynebacterium casei LMG S-19264T (=DSM 44701T), isolated from a smear-ripened cheese.</title>
        <authorList>
            <consortium name="US DOE Joint Genome Institute (JGI-PGF)"/>
            <person name="Walter F."/>
            <person name="Albersmeier A."/>
            <person name="Kalinowski J."/>
            <person name="Ruckert C."/>
        </authorList>
    </citation>
    <scope>NUCLEOTIDE SEQUENCE</scope>
    <source>
        <strain evidence="3">JCM 4518</strain>
    </source>
</reference>
<dbReference type="Pfam" id="PF21181">
    <property type="entry name" value="SsfX3_N"/>
    <property type="match status" value="1"/>
</dbReference>
<feature type="domain" description="SsfX3-like N-terminal" evidence="2">
    <location>
        <begin position="17"/>
        <end position="103"/>
    </location>
</feature>
<comment type="caution">
    <text evidence="3">The sequence shown here is derived from an EMBL/GenBank/DDBJ whole genome shotgun (WGS) entry which is preliminary data.</text>
</comment>
<dbReference type="InterPro" id="IPR036514">
    <property type="entry name" value="SGNH_hydro_sf"/>
</dbReference>
<sequence>MTVGMRAVPLVGGPVEIRGALDLETTAAGVMPRRLPAWTKEQYQNPSVHGVTVMPSGVRLVFRTDARVLELEVLTSTGQLATESRPRPTGMLELLVDGALVERRRAPVGNVLMMAGPGAPQRLVPGRPGTVRFAGLRDGMKDVEVWLPQQTPTELVALRADGEVLAPLPDGRRRWVHHGSSLSHCIEADGPTGTWPVVAAALGGVEVINLSQAGNALLDPYVARTIRDTPADLISLKVGINIVALAAFRLRTFGPAVHGFLDTIRDGHPDTPILLVSPVSCPALEEVPGPAGREPDGRITALGDPADVADGALSLAVVRTELARIAAARQASDHHLHHLDGRTLLGPDETDDLPDGLHPTPAAYRRMGRRFAAHAFAPDGPLARWAHPLTSPSADPSARPEGAV</sequence>
<accession>A0A918T8R3</accession>
<dbReference type="EMBL" id="BMUL01000022">
    <property type="protein sequence ID" value="GHB07178.1"/>
    <property type="molecule type" value="Genomic_DNA"/>
</dbReference>
<name>A0A918T8R3_9ACTN</name>
<dbReference type="Pfam" id="PF13472">
    <property type="entry name" value="Lipase_GDSL_2"/>
    <property type="match status" value="1"/>
</dbReference>
<dbReference type="InterPro" id="IPR048977">
    <property type="entry name" value="SsfX3-like_N"/>
</dbReference>
<dbReference type="AlphaFoldDB" id="A0A918T8R3"/>
<evidence type="ECO:0000313" key="3">
    <source>
        <dbReference type="EMBL" id="GHB07178.1"/>
    </source>
</evidence>
<dbReference type="Gene3D" id="3.40.50.1110">
    <property type="entry name" value="SGNH hydrolase"/>
    <property type="match status" value="1"/>
</dbReference>
<reference evidence="3" key="2">
    <citation type="submission" date="2020-09" db="EMBL/GenBank/DDBJ databases">
        <authorList>
            <person name="Sun Q."/>
            <person name="Ohkuma M."/>
        </authorList>
    </citation>
    <scope>NUCLEOTIDE SEQUENCE</scope>
    <source>
        <strain evidence="3">JCM 4518</strain>
    </source>
</reference>
<evidence type="ECO:0000259" key="2">
    <source>
        <dbReference type="Pfam" id="PF21181"/>
    </source>
</evidence>
<gene>
    <name evidence="3" type="ORF">GCM10010305_57870</name>
</gene>